<feature type="region of interest" description="Disordered" evidence="1">
    <location>
        <begin position="1"/>
        <end position="75"/>
    </location>
</feature>
<feature type="compositionally biased region" description="Basic and acidic residues" evidence="1">
    <location>
        <begin position="1"/>
        <end position="58"/>
    </location>
</feature>
<dbReference type="Proteomes" id="UP001321766">
    <property type="component" value="Chromosome"/>
</dbReference>
<name>A0ABN6SCS8_9BIFI</name>
<dbReference type="Gene3D" id="1.10.287.700">
    <property type="entry name" value="Helix hairpin bin"/>
    <property type="match status" value="1"/>
</dbReference>
<keyword evidence="3" id="KW-1185">Reference proteome</keyword>
<evidence type="ECO:0000256" key="1">
    <source>
        <dbReference type="SAM" id="MobiDB-lite"/>
    </source>
</evidence>
<organism evidence="2 3">
    <name type="scientific">Bombiscardovia nodaiensis</name>
    <dbReference type="NCBI Taxonomy" id="2932181"/>
    <lineage>
        <taxon>Bacteria</taxon>
        <taxon>Bacillati</taxon>
        <taxon>Actinomycetota</taxon>
        <taxon>Actinomycetes</taxon>
        <taxon>Bifidobacteriales</taxon>
        <taxon>Bifidobacteriaceae</taxon>
        <taxon>Bombiscardovia</taxon>
    </lineage>
</organism>
<evidence type="ECO:0000313" key="2">
    <source>
        <dbReference type="EMBL" id="BDR52936.1"/>
    </source>
</evidence>
<sequence>MSVLDNAKEAMKSAGDKISEAADSAKDKLEDVAESAKDKMSDVADKAKADAKVGEAKVEQGATEAKNQVKDKMGK</sequence>
<reference evidence="2 3" key="1">
    <citation type="journal article" date="2023" name="Microbiol. Spectr.">
        <title>Symbiosis of Carpenter Bees with Uncharacterized Lactic Acid Bacteria Showing NAD Auxotrophy.</title>
        <authorList>
            <person name="Kawasaki S."/>
            <person name="Ozawa K."/>
            <person name="Mori T."/>
            <person name="Yamamoto A."/>
            <person name="Ito M."/>
            <person name="Ohkuma M."/>
            <person name="Sakamoto M."/>
            <person name="Matsutani M."/>
        </authorList>
    </citation>
    <scope>NUCLEOTIDE SEQUENCE [LARGE SCALE GENOMIC DNA]</scope>
    <source>
        <strain evidence="2 3">Kim37-2</strain>
    </source>
</reference>
<proteinExistence type="predicted"/>
<evidence type="ECO:0000313" key="3">
    <source>
        <dbReference type="Proteomes" id="UP001321766"/>
    </source>
</evidence>
<dbReference type="EMBL" id="AP026798">
    <property type="protein sequence ID" value="BDR52936.1"/>
    <property type="molecule type" value="Genomic_DNA"/>
</dbReference>
<gene>
    <name evidence="2" type="ORF">KIM372_08430</name>
</gene>
<accession>A0ABN6SCS8</accession>
<protein>
    <submittedName>
        <fullName evidence="2">Uncharacterized protein</fullName>
    </submittedName>
</protein>